<dbReference type="InterPro" id="IPR016167">
    <property type="entry name" value="FAD-bd_PCMH_sub1"/>
</dbReference>
<evidence type="ECO:0000313" key="19">
    <source>
        <dbReference type="Proteomes" id="UP000177486"/>
    </source>
</evidence>
<comment type="caution">
    <text evidence="18">The sequence shown here is derived from an EMBL/GenBank/DDBJ whole genome shotgun (WGS) entry which is preliminary data.</text>
</comment>
<keyword evidence="10 16" id="KW-0133">Cell shape</keyword>
<dbReference type="UniPathway" id="UPA00219"/>
<dbReference type="EMBL" id="MHMQ01000009">
    <property type="protein sequence ID" value="OGZ31002.1"/>
    <property type="molecule type" value="Genomic_DNA"/>
</dbReference>
<comment type="pathway">
    <text evidence="4 16">Cell wall biogenesis; peptidoglycan biosynthesis.</text>
</comment>
<dbReference type="InterPro" id="IPR036318">
    <property type="entry name" value="FAD-bd_PCMH-like_sf"/>
</dbReference>
<evidence type="ECO:0000256" key="15">
    <source>
        <dbReference type="ARBA" id="ARBA00048914"/>
    </source>
</evidence>
<evidence type="ECO:0000256" key="16">
    <source>
        <dbReference type="HAMAP-Rule" id="MF_00037"/>
    </source>
</evidence>
<protein>
    <recommendedName>
        <fullName evidence="16">UDP-N-acetylenolpyruvoylglucosamine reductase</fullName>
        <ecNumber evidence="16">1.3.1.98</ecNumber>
    </recommendedName>
    <alternativeName>
        <fullName evidence="16">UDP-N-acetylmuramate dehydrogenase</fullName>
    </alternativeName>
</protein>
<evidence type="ECO:0000256" key="8">
    <source>
        <dbReference type="ARBA" id="ARBA00022827"/>
    </source>
</evidence>
<evidence type="ECO:0000256" key="7">
    <source>
        <dbReference type="ARBA" id="ARBA00022630"/>
    </source>
</evidence>
<dbReference type="PROSITE" id="PS51387">
    <property type="entry name" value="FAD_PCMH"/>
    <property type="match status" value="1"/>
</dbReference>
<dbReference type="GO" id="GO:0009252">
    <property type="term" value="P:peptidoglycan biosynthetic process"/>
    <property type="evidence" value="ECO:0007669"/>
    <property type="project" value="UniProtKB-UniRule"/>
</dbReference>
<evidence type="ECO:0000256" key="13">
    <source>
        <dbReference type="ARBA" id="ARBA00023306"/>
    </source>
</evidence>
<keyword evidence="7 16" id="KW-0285">Flavoprotein</keyword>
<evidence type="ECO:0000256" key="1">
    <source>
        <dbReference type="ARBA" id="ARBA00001974"/>
    </source>
</evidence>
<evidence type="ECO:0000256" key="11">
    <source>
        <dbReference type="ARBA" id="ARBA00022984"/>
    </source>
</evidence>
<dbReference type="GO" id="GO:0008360">
    <property type="term" value="P:regulation of cell shape"/>
    <property type="evidence" value="ECO:0007669"/>
    <property type="project" value="UniProtKB-KW"/>
</dbReference>
<evidence type="ECO:0000259" key="17">
    <source>
        <dbReference type="PROSITE" id="PS51387"/>
    </source>
</evidence>
<feature type="active site" evidence="16">
    <location>
        <position position="165"/>
    </location>
</feature>
<accession>A0A1G2EZS0</accession>
<dbReference type="PANTHER" id="PTHR21071">
    <property type="entry name" value="UDP-N-ACETYLENOLPYRUVOYLGLUCOSAMINE REDUCTASE"/>
    <property type="match status" value="1"/>
</dbReference>
<dbReference type="InterPro" id="IPR036635">
    <property type="entry name" value="MurB_C_sf"/>
</dbReference>
<keyword evidence="8 16" id="KW-0274">FAD</keyword>
<dbReference type="SUPFAM" id="SSF56176">
    <property type="entry name" value="FAD-binding/transporter-associated domain-like"/>
    <property type="match status" value="1"/>
</dbReference>
<dbReference type="SUPFAM" id="SSF56194">
    <property type="entry name" value="Uridine diphospho-N-Acetylenolpyruvylglucosamine reductase, MurB, C-terminal domain"/>
    <property type="match status" value="1"/>
</dbReference>
<comment type="function">
    <text evidence="2 16">Cell wall formation.</text>
</comment>
<dbReference type="Pfam" id="PF01565">
    <property type="entry name" value="FAD_binding_4"/>
    <property type="match status" value="1"/>
</dbReference>
<keyword evidence="5 16" id="KW-0963">Cytoplasm</keyword>
<comment type="cofactor">
    <cofactor evidence="1 16">
        <name>FAD</name>
        <dbReference type="ChEBI" id="CHEBI:57692"/>
    </cofactor>
</comment>
<feature type="active site" description="Proton donor" evidence="16">
    <location>
        <position position="216"/>
    </location>
</feature>
<dbReference type="InterPro" id="IPR016169">
    <property type="entry name" value="FAD-bd_PCMH_sub2"/>
</dbReference>
<dbReference type="Proteomes" id="UP000177486">
    <property type="component" value="Unassembled WGS sequence"/>
</dbReference>
<evidence type="ECO:0000256" key="14">
    <source>
        <dbReference type="ARBA" id="ARBA00023316"/>
    </source>
</evidence>
<evidence type="ECO:0000256" key="6">
    <source>
        <dbReference type="ARBA" id="ARBA00022618"/>
    </source>
</evidence>
<dbReference type="InterPro" id="IPR011601">
    <property type="entry name" value="MurB_C"/>
</dbReference>
<evidence type="ECO:0000256" key="2">
    <source>
        <dbReference type="ARBA" id="ARBA00003921"/>
    </source>
</evidence>
<dbReference type="HAMAP" id="MF_00037">
    <property type="entry name" value="MurB"/>
    <property type="match status" value="1"/>
</dbReference>
<name>A0A1G2EZS0_9BACT</name>
<comment type="catalytic activity">
    <reaction evidence="15 16">
        <text>UDP-N-acetyl-alpha-D-muramate + NADP(+) = UDP-N-acetyl-3-O-(1-carboxyvinyl)-alpha-D-glucosamine + NADPH + H(+)</text>
        <dbReference type="Rhea" id="RHEA:12248"/>
        <dbReference type="ChEBI" id="CHEBI:15378"/>
        <dbReference type="ChEBI" id="CHEBI:57783"/>
        <dbReference type="ChEBI" id="CHEBI:58349"/>
        <dbReference type="ChEBI" id="CHEBI:68483"/>
        <dbReference type="ChEBI" id="CHEBI:70757"/>
        <dbReference type="EC" id="1.3.1.98"/>
    </reaction>
</comment>
<dbReference type="GO" id="GO:0005829">
    <property type="term" value="C:cytosol"/>
    <property type="evidence" value="ECO:0007669"/>
    <property type="project" value="TreeGrafter"/>
</dbReference>
<dbReference type="EC" id="1.3.1.98" evidence="16"/>
<dbReference type="PANTHER" id="PTHR21071:SF4">
    <property type="entry name" value="UDP-N-ACETYLENOLPYRUVOYLGLUCOSAMINE REDUCTASE"/>
    <property type="match status" value="1"/>
</dbReference>
<keyword evidence="12 16" id="KW-0560">Oxidoreductase</keyword>
<dbReference type="InterPro" id="IPR003170">
    <property type="entry name" value="MurB"/>
</dbReference>
<dbReference type="NCBIfam" id="TIGR00179">
    <property type="entry name" value="murB"/>
    <property type="match status" value="1"/>
</dbReference>
<keyword evidence="9 16" id="KW-0521">NADP</keyword>
<keyword evidence="13 16" id="KW-0131">Cell cycle</keyword>
<reference evidence="18 19" key="1">
    <citation type="journal article" date="2016" name="Nat. Commun.">
        <title>Thousands of microbial genomes shed light on interconnected biogeochemical processes in an aquifer system.</title>
        <authorList>
            <person name="Anantharaman K."/>
            <person name="Brown C.T."/>
            <person name="Hug L.A."/>
            <person name="Sharon I."/>
            <person name="Castelle C.J."/>
            <person name="Probst A.J."/>
            <person name="Thomas B.C."/>
            <person name="Singh A."/>
            <person name="Wilkins M.J."/>
            <person name="Karaoz U."/>
            <person name="Brodie E.L."/>
            <person name="Williams K.H."/>
            <person name="Hubbard S.S."/>
            <person name="Banfield J.F."/>
        </authorList>
    </citation>
    <scope>NUCLEOTIDE SEQUENCE [LARGE SCALE GENOMIC DNA]</scope>
</reference>
<dbReference type="InterPro" id="IPR016166">
    <property type="entry name" value="FAD-bd_PCMH"/>
</dbReference>
<keyword evidence="11 16" id="KW-0573">Peptidoglycan synthesis</keyword>
<evidence type="ECO:0000313" key="18">
    <source>
        <dbReference type="EMBL" id="OGZ31002.1"/>
    </source>
</evidence>
<keyword evidence="14 16" id="KW-0961">Cell wall biogenesis/degradation</keyword>
<dbReference type="GO" id="GO:0008762">
    <property type="term" value="F:UDP-N-acetylmuramate dehydrogenase activity"/>
    <property type="evidence" value="ECO:0007669"/>
    <property type="project" value="UniProtKB-UniRule"/>
</dbReference>
<keyword evidence="6 16" id="KW-0132">Cell division</keyword>
<dbReference type="InterPro" id="IPR006094">
    <property type="entry name" value="Oxid_FAD_bind_N"/>
</dbReference>
<evidence type="ECO:0000256" key="9">
    <source>
        <dbReference type="ARBA" id="ARBA00022857"/>
    </source>
</evidence>
<dbReference type="GO" id="GO:0071555">
    <property type="term" value="P:cell wall organization"/>
    <property type="evidence" value="ECO:0007669"/>
    <property type="project" value="UniProtKB-KW"/>
</dbReference>
<organism evidence="18 19">
    <name type="scientific">Candidatus Niyogibacteria bacterium RIFCSPLOWO2_01_FULL_45_48</name>
    <dbReference type="NCBI Taxonomy" id="1801724"/>
    <lineage>
        <taxon>Bacteria</taxon>
        <taxon>Candidatus Niyogiibacteriota</taxon>
    </lineage>
</organism>
<dbReference type="GO" id="GO:0071949">
    <property type="term" value="F:FAD binding"/>
    <property type="evidence" value="ECO:0007669"/>
    <property type="project" value="InterPro"/>
</dbReference>
<dbReference type="GO" id="GO:0051301">
    <property type="term" value="P:cell division"/>
    <property type="evidence" value="ECO:0007669"/>
    <property type="project" value="UniProtKB-KW"/>
</dbReference>
<evidence type="ECO:0000256" key="4">
    <source>
        <dbReference type="ARBA" id="ARBA00004752"/>
    </source>
</evidence>
<feature type="domain" description="FAD-binding PCMH-type" evidence="17">
    <location>
        <begin position="17"/>
        <end position="187"/>
    </location>
</feature>
<evidence type="ECO:0000256" key="12">
    <source>
        <dbReference type="ARBA" id="ARBA00023002"/>
    </source>
</evidence>
<dbReference type="Gene3D" id="3.90.78.10">
    <property type="entry name" value="UDP-N-acetylenolpyruvoylglucosamine reductase, C-terminal domain"/>
    <property type="match status" value="1"/>
</dbReference>
<feature type="active site" evidence="16">
    <location>
        <position position="311"/>
    </location>
</feature>
<evidence type="ECO:0000256" key="10">
    <source>
        <dbReference type="ARBA" id="ARBA00022960"/>
    </source>
</evidence>
<dbReference type="Gene3D" id="3.30.43.10">
    <property type="entry name" value="Uridine Diphospho-n-acetylenolpyruvylglucosamine Reductase, domain 2"/>
    <property type="match status" value="1"/>
</dbReference>
<dbReference type="Gene3D" id="3.30.465.10">
    <property type="match status" value="1"/>
</dbReference>
<dbReference type="AlphaFoldDB" id="A0A1G2EZS0"/>
<evidence type="ECO:0000256" key="3">
    <source>
        <dbReference type="ARBA" id="ARBA00004496"/>
    </source>
</evidence>
<comment type="similarity">
    <text evidence="16">Belongs to the MurB family.</text>
</comment>
<gene>
    <name evidence="16" type="primary">murB</name>
    <name evidence="18" type="ORF">A2931_02450</name>
</gene>
<evidence type="ECO:0000256" key="5">
    <source>
        <dbReference type="ARBA" id="ARBA00022490"/>
    </source>
</evidence>
<sequence length="316" mass="34032">MLNIQENIELASHTVFKIGGPAKYFCETASANELAEAVLWAKEKNVPFFVLGAGSNVLVSDKGFEGLVIKNKATGIKLGHSVSKLVIEAEAGAQMARVVAESVKAGLSGFEWAIGIPGTIGGSVRGNAGCFGSEMKDVVESVDVFDAKNNANSKLPTANCDFGYRDSVFKHNPNLIILSATLKLANGDPKKSQSLVAGYAKKRAESQDIGQKCAGCIFKNVEWSRKDIDKTFMLEKFPELKQFSNQKSIPAGFLIDFLGLKNSKVGGAEISAKHANYFINTGGAVAEDVLTLAAMVKEKIQNHYGVYLEEEIQKLF</sequence>
<comment type="subcellular location">
    <subcellularLocation>
        <location evidence="3 16">Cytoplasm</location>
    </subcellularLocation>
</comment>
<dbReference type="Pfam" id="PF02873">
    <property type="entry name" value="MurB_C"/>
    <property type="match status" value="1"/>
</dbReference>
<proteinExistence type="inferred from homology"/>
<dbReference type="NCBIfam" id="NF010480">
    <property type="entry name" value="PRK13905.1"/>
    <property type="match status" value="1"/>
</dbReference>